<sequence>MQSPLNQTTLKVVAHQGPVPPPRLPPPRPALGALPTELLLQIGSYITQSAHLYRLLRVNNRFYAIFHELLYKMPVRGRQRRRLITTRNIDAVRRLLANGVLDIEGEVEYLAFDDSWYKFTTKMLFEAMYLHDLGMVKLSLEAGASTAGFEMDASTQMLEIGKLLKQYGARVTSASSAVPTIAFFVARDPTGAERVVG</sequence>
<evidence type="ECO:0000259" key="1">
    <source>
        <dbReference type="Pfam" id="PF12937"/>
    </source>
</evidence>
<name>A0A5J5ETK8_9PEZI</name>
<accession>A0A5J5ETK8</accession>
<organism evidence="2 3">
    <name type="scientific">Sphaerosporella brunnea</name>
    <dbReference type="NCBI Taxonomy" id="1250544"/>
    <lineage>
        <taxon>Eukaryota</taxon>
        <taxon>Fungi</taxon>
        <taxon>Dikarya</taxon>
        <taxon>Ascomycota</taxon>
        <taxon>Pezizomycotina</taxon>
        <taxon>Pezizomycetes</taxon>
        <taxon>Pezizales</taxon>
        <taxon>Pyronemataceae</taxon>
        <taxon>Sphaerosporella</taxon>
    </lineage>
</organism>
<dbReference type="Proteomes" id="UP000326924">
    <property type="component" value="Unassembled WGS sequence"/>
</dbReference>
<comment type="caution">
    <text evidence="2">The sequence shown here is derived from an EMBL/GenBank/DDBJ whole genome shotgun (WGS) entry which is preliminary data.</text>
</comment>
<evidence type="ECO:0000313" key="3">
    <source>
        <dbReference type="Proteomes" id="UP000326924"/>
    </source>
</evidence>
<dbReference type="Pfam" id="PF12937">
    <property type="entry name" value="F-box-like"/>
    <property type="match status" value="1"/>
</dbReference>
<dbReference type="InterPro" id="IPR001810">
    <property type="entry name" value="F-box_dom"/>
</dbReference>
<keyword evidence="3" id="KW-1185">Reference proteome</keyword>
<dbReference type="AlphaFoldDB" id="A0A5J5ETK8"/>
<dbReference type="InParanoid" id="A0A5J5ETK8"/>
<reference evidence="2 3" key="1">
    <citation type="submission" date="2019-09" db="EMBL/GenBank/DDBJ databases">
        <title>Draft genome of the ectomycorrhizal ascomycete Sphaerosporella brunnea.</title>
        <authorList>
            <consortium name="DOE Joint Genome Institute"/>
            <person name="Benucci G.M."/>
            <person name="Marozzi G."/>
            <person name="Antonielli L."/>
            <person name="Sanchez S."/>
            <person name="Marco P."/>
            <person name="Wang X."/>
            <person name="Falini L.B."/>
            <person name="Barry K."/>
            <person name="Haridas S."/>
            <person name="Lipzen A."/>
            <person name="Labutti K."/>
            <person name="Grigoriev I.V."/>
            <person name="Murat C."/>
            <person name="Martin F."/>
            <person name="Albertini E."/>
            <person name="Donnini D."/>
            <person name="Bonito G."/>
        </authorList>
    </citation>
    <scope>NUCLEOTIDE SEQUENCE [LARGE SCALE GENOMIC DNA]</scope>
    <source>
        <strain evidence="2 3">Sb_GMNB300</strain>
    </source>
</reference>
<feature type="domain" description="F-box" evidence="1">
    <location>
        <begin position="32"/>
        <end position="72"/>
    </location>
</feature>
<proteinExistence type="predicted"/>
<evidence type="ECO:0000313" key="2">
    <source>
        <dbReference type="EMBL" id="KAA8903372.1"/>
    </source>
</evidence>
<dbReference type="EMBL" id="VXIS01000118">
    <property type="protein sequence ID" value="KAA8903372.1"/>
    <property type="molecule type" value="Genomic_DNA"/>
</dbReference>
<gene>
    <name evidence="2" type="ORF">FN846DRAFT_891140</name>
</gene>
<protein>
    <recommendedName>
        <fullName evidence="1">F-box domain-containing protein</fullName>
    </recommendedName>
</protein>